<evidence type="ECO:0000313" key="3">
    <source>
        <dbReference type="Proteomes" id="UP000752696"/>
    </source>
</evidence>
<dbReference type="AlphaFoldDB" id="A0A6V7H0J0"/>
<dbReference type="Proteomes" id="UP000752696">
    <property type="component" value="Unassembled WGS sequence"/>
</dbReference>
<organism evidence="2 3">
    <name type="scientific">Heterotrigona itama</name>
    <dbReference type="NCBI Taxonomy" id="395501"/>
    <lineage>
        <taxon>Eukaryota</taxon>
        <taxon>Metazoa</taxon>
        <taxon>Ecdysozoa</taxon>
        <taxon>Arthropoda</taxon>
        <taxon>Hexapoda</taxon>
        <taxon>Insecta</taxon>
        <taxon>Pterygota</taxon>
        <taxon>Neoptera</taxon>
        <taxon>Endopterygota</taxon>
        <taxon>Hymenoptera</taxon>
        <taxon>Apocrita</taxon>
        <taxon>Aculeata</taxon>
        <taxon>Apoidea</taxon>
        <taxon>Anthophila</taxon>
        <taxon>Apidae</taxon>
        <taxon>Heterotrigona</taxon>
    </lineage>
</organism>
<keyword evidence="3" id="KW-1185">Reference proteome</keyword>
<feature type="region of interest" description="Disordered" evidence="1">
    <location>
        <begin position="1"/>
        <end position="34"/>
    </location>
</feature>
<evidence type="ECO:0000256" key="1">
    <source>
        <dbReference type="SAM" id="MobiDB-lite"/>
    </source>
</evidence>
<accession>A0A6V7H0J0</accession>
<name>A0A6V7H0J0_9HYME</name>
<dbReference type="EMBL" id="CAJDYZ010005022">
    <property type="protein sequence ID" value="CAD1472134.1"/>
    <property type="molecule type" value="Genomic_DNA"/>
</dbReference>
<feature type="compositionally biased region" description="Basic and acidic residues" evidence="1">
    <location>
        <begin position="86"/>
        <end position="102"/>
    </location>
</feature>
<proteinExistence type="predicted"/>
<feature type="non-terminal residue" evidence="2">
    <location>
        <position position="102"/>
    </location>
</feature>
<reference evidence="2" key="1">
    <citation type="submission" date="2020-07" db="EMBL/GenBank/DDBJ databases">
        <authorList>
            <person name="Nazaruddin N."/>
        </authorList>
    </citation>
    <scope>NUCLEOTIDE SEQUENCE</scope>
</reference>
<evidence type="ECO:0000313" key="2">
    <source>
        <dbReference type="EMBL" id="CAD1472134.1"/>
    </source>
</evidence>
<comment type="caution">
    <text evidence="2">The sequence shown here is derived from an EMBL/GenBank/DDBJ whole genome shotgun (WGS) entry which is preliminary data.</text>
</comment>
<sequence>GEATPQGHSVPDGAAILEAAGLHRQKSTANRPVPVQSANYAGNLCQRYLQCADANRDAVALLRGKVRLLRGCGKGGRNGGGRRRGDRSAERQDDGTSQLRHE</sequence>
<protein>
    <submittedName>
        <fullName evidence="2">Uncharacterized protein</fullName>
    </submittedName>
</protein>
<feature type="region of interest" description="Disordered" evidence="1">
    <location>
        <begin position="71"/>
        <end position="102"/>
    </location>
</feature>
<gene>
    <name evidence="2" type="ORF">MHI_LOCUS262654</name>
</gene>